<keyword evidence="1 3" id="KW-0547">Nucleotide-binding</keyword>
<dbReference type="GO" id="GO:0004674">
    <property type="term" value="F:protein serine/threonine kinase activity"/>
    <property type="evidence" value="ECO:0007669"/>
    <property type="project" value="InterPro"/>
</dbReference>
<evidence type="ECO:0000259" key="5">
    <source>
        <dbReference type="PROSITE" id="PS50011"/>
    </source>
</evidence>
<dbReference type="SMART" id="SM00220">
    <property type="entry name" value="S_TKc"/>
    <property type="match status" value="1"/>
</dbReference>
<dbReference type="InterPro" id="IPR045269">
    <property type="entry name" value="Atg1-like"/>
</dbReference>
<evidence type="ECO:0000256" key="2">
    <source>
        <dbReference type="ARBA" id="ARBA00022840"/>
    </source>
</evidence>
<dbReference type="Proteomes" id="UP000317494">
    <property type="component" value="Unassembled WGS sequence"/>
</dbReference>
<comment type="caution">
    <text evidence="6">The sequence shown here is derived from an EMBL/GenBank/DDBJ whole genome shotgun (WGS) entry which is preliminary data.</text>
</comment>
<sequence>MTNEACAKLGEVIGIRDHTICLVDIIGTGSFSVVYGGESRDGALYAVKTISKNSLTPQQLSSQRREALFLKTLQHDNIARLYDVIEDSNYLYLIMERAQTDLYEAITSRGGFSVDVSKNIFDQICSGLLYSHDKGIYHRDIKPENILISDSRVKLTDFGLATRERYSTELGCGSVRYMAPECLGINNSRGYCTAANDVWSMGVILINLLFGKNPWHEASATDPIFGPYISRAPEILREQFNLSHEFDSLLRRVFTLDARKRITLKELRRAVAQCNTFTFNDIQDDVGEEYGFVFESDDLMGGIASSRVTSASSNISQPDDMNDADESGGDAEDATGYDSHSTGPPDHHLGFNNNNNNNNFATTAVAPPPSPAYNDDEMSLQQQQEGFPWNLYQQLPHQRHPYRHNTYNVYTTSSSSSSLSCKHISATNPSANGDTIVGSWADDFAEMDFSNPPFTIDNHYHNYDFHDATAAPLGGKEDGDEVAEEYPVPHQRKASNAFSIATHDSGFEDMTVDGVNMLDDEIDVDEESEAKPASLPGLLVSSFLRALGELGIGSNTSSRSTSVV</sequence>
<dbReference type="OrthoDB" id="541276at2759"/>
<name>A0A507D8K2_9FUNG</name>
<gene>
    <name evidence="6" type="ORF">SeLEV6574_g02436</name>
    <name evidence="7" type="ORF">SeMB42_g01061</name>
</gene>
<organism evidence="6 9">
    <name type="scientific">Synchytrium endobioticum</name>
    <dbReference type="NCBI Taxonomy" id="286115"/>
    <lineage>
        <taxon>Eukaryota</taxon>
        <taxon>Fungi</taxon>
        <taxon>Fungi incertae sedis</taxon>
        <taxon>Chytridiomycota</taxon>
        <taxon>Chytridiomycota incertae sedis</taxon>
        <taxon>Chytridiomycetes</taxon>
        <taxon>Synchytriales</taxon>
        <taxon>Synchytriaceae</taxon>
        <taxon>Synchytrium</taxon>
    </lineage>
</organism>
<reference evidence="8 9" key="1">
    <citation type="journal article" date="2019" name="Sci. Rep.">
        <title>Comparative genomics of chytrid fungi reveal insights into the obligate biotrophic and pathogenic lifestyle of Synchytrium endobioticum.</title>
        <authorList>
            <person name="van de Vossenberg B.T.L.H."/>
            <person name="Warris S."/>
            <person name="Nguyen H.D.T."/>
            <person name="van Gent-Pelzer M.P.E."/>
            <person name="Joly D.L."/>
            <person name="van de Geest H.C."/>
            <person name="Bonants P.J.M."/>
            <person name="Smith D.S."/>
            <person name="Levesque C.A."/>
            <person name="van der Lee T.A.J."/>
        </authorList>
    </citation>
    <scope>NUCLEOTIDE SEQUENCE [LARGE SCALE GENOMIC DNA]</scope>
    <source>
        <strain evidence="6 9">LEV6574</strain>
        <strain evidence="7 8">MB42</strain>
    </source>
</reference>
<proteinExistence type="predicted"/>
<dbReference type="InterPro" id="IPR011009">
    <property type="entry name" value="Kinase-like_dom_sf"/>
</dbReference>
<evidence type="ECO:0000313" key="7">
    <source>
        <dbReference type="EMBL" id="TPX53005.1"/>
    </source>
</evidence>
<dbReference type="PANTHER" id="PTHR24348">
    <property type="entry name" value="SERINE/THREONINE-PROTEIN KINASE UNC-51-RELATED"/>
    <property type="match status" value="1"/>
</dbReference>
<feature type="compositionally biased region" description="Low complexity" evidence="4">
    <location>
        <begin position="352"/>
        <end position="365"/>
    </location>
</feature>
<dbReference type="VEuPathDB" id="FungiDB:SeMB42_g01061"/>
<dbReference type="PROSITE" id="PS00108">
    <property type="entry name" value="PROTEIN_KINASE_ST"/>
    <property type="match status" value="1"/>
</dbReference>
<protein>
    <recommendedName>
        <fullName evidence="5">Protein kinase domain-containing protein</fullName>
    </recommendedName>
</protein>
<dbReference type="PANTHER" id="PTHR24348:SF70">
    <property type="entry name" value="PROTEIN KINASE DOMAIN CONTAINING PROTEIN"/>
    <property type="match status" value="1"/>
</dbReference>
<dbReference type="InterPro" id="IPR017441">
    <property type="entry name" value="Protein_kinase_ATP_BS"/>
</dbReference>
<dbReference type="GO" id="GO:0005737">
    <property type="term" value="C:cytoplasm"/>
    <property type="evidence" value="ECO:0007669"/>
    <property type="project" value="TreeGrafter"/>
</dbReference>
<dbReference type="EMBL" id="QEAM01000068">
    <property type="protein sequence ID" value="TPX47806.1"/>
    <property type="molecule type" value="Genomic_DNA"/>
</dbReference>
<evidence type="ECO:0000313" key="8">
    <source>
        <dbReference type="Proteomes" id="UP000317494"/>
    </source>
</evidence>
<evidence type="ECO:0000313" key="9">
    <source>
        <dbReference type="Proteomes" id="UP000320475"/>
    </source>
</evidence>
<dbReference type="PROSITE" id="PS50011">
    <property type="entry name" value="PROTEIN_KINASE_DOM"/>
    <property type="match status" value="1"/>
</dbReference>
<dbReference type="FunFam" id="1.10.510.10:FF:000571">
    <property type="entry name" value="Maternal embryonic leucine zipper kinase"/>
    <property type="match status" value="1"/>
</dbReference>
<dbReference type="GO" id="GO:0010506">
    <property type="term" value="P:regulation of autophagy"/>
    <property type="evidence" value="ECO:0007669"/>
    <property type="project" value="InterPro"/>
</dbReference>
<feature type="binding site" evidence="3">
    <location>
        <position position="48"/>
    </location>
    <ligand>
        <name>ATP</name>
        <dbReference type="ChEBI" id="CHEBI:30616"/>
    </ligand>
</feature>
<feature type="domain" description="Protein kinase" evidence="5">
    <location>
        <begin position="20"/>
        <end position="278"/>
    </location>
</feature>
<dbReference type="SUPFAM" id="SSF56112">
    <property type="entry name" value="Protein kinase-like (PK-like)"/>
    <property type="match status" value="1"/>
</dbReference>
<keyword evidence="8" id="KW-1185">Reference proteome</keyword>
<feature type="compositionally biased region" description="Acidic residues" evidence="4">
    <location>
        <begin position="320"/>
        <end position="335"/>
    </location>
</feature>
<evidence type="ECO:0000256" key="1">
    <source>
        <dbReference type="ARBA" id="ARBA00022741"/>
    </source>
</evidence>
<dbReference type="EMBL" id="QEAN01000024">
    <property type="protein sequence ID" value="TPX53005.1"/>
    <property type="molecule type" value="Genomic_DNA"/>
</dbReference>
<feature type="region of interest" description="Disordered" evidence="4">
    <location>
        <begin position="309"/>
        <end position="376"/>
    </location>
</feature>
<dbReference type="Pfam" id="PF00069">
    <property type="entry name" value="Pkinase"/>
    <property type="match status" value="1"/>
</dbReference>
<accession>A0A507D8K2</accession>
<dbReference type="InterPro" id="IPR000719">
    <property type="entry name" value="Prot_kinase_dom"/>
</dbReference>
<evidence type="ECO:0000256" key="3">
    <source>
        <dbReference type="PROSITE-ProRule" id="PRU10141"/>
    </source>
</evidence>
<keyword evidence="2 3" id="KW-0067">ATP-binding</keyword>
<dbReference type="AlphaFoldDB" id="A0A507D8K2"/>
<evidence type="ECO:0000313" key="6">
    <source>
        <dbReference type="EMBL" id="TPX47806.1"/>
    </source>
</evidence>
<dbReference type="Proteomes" id="UP000320475">
    <property type="component" value="Unassembled WGS sequence"/>
</dbReference>
<dbReference type="GO" id="GO:0005524">
    <property type="term" value="F:ATP binding"/>
    <property type="evidence" value="ECO:0007669"/>
    <property type="project" value="UniProtKB-UniRule"/>
</dbReference>
<feature type="compositionally biased region" description="Polar residues" evidence="4">
    <location>
        <begin position="309"/>
        <end position="319"/>
    </location>
</feature>
<dbReference type="Gene3D" id="1.10.510.10">
    <property type="entry name" value="Transferase(Phosphotransferase) domain 1"/>
    <property type="match status" value="1"/>
</dbReference>
<dbReference type="InterPro" id="IPR008271">
    <property type="entry name" value="Ser/Thr_kinase_AS"/>
</dbReference>
<dbReference type="STRING" id="286115.A0A507D8K2"/>
<evidence type="ECO:0000256" key="4">
    <source>
        <dbReference type="SAM" id="MobiDB-lite"/>
    </source>
</evidence>
<dbReference type="PROSITE" id="PS00107">
    <property type="entry name" value="PROTEIN_KINASE_ATP"/>
    <property type="match status" value="1"/>
</dbReference>